<dbReference type="AlphaFoldDB" id="J3L0Q7"/>
<reference evidence="1" key="2">
    <citation type="submission" date="2013-04" db="UniProtKB">
        <authorList>
            <consortium name="EnsemblPlants"/>
        </authorList>
    </citation>
    <scope>IDENTIFICATION</scope>
</reference>
<dbReference type="OMA" id="LKPWLAM"/>
<name>J3L0Q7_ORYBR</name>
<proteinExistence type="predicted"/>
<organism evidence="1">
    <name type="scientific">Oryza brachyantha</name>
    <name type="common">malo sina</name>
    <dbReference type="NCBI Taxonomy" id="4533"/>
    <lineage>
        <taxon>Eukaryota</taxon>
        <taxon>Viridiplantae</taxon>
        <taxon>Streptophyta</taxon>
        <taxon>Embryophyta</taxon>
        <taxon>Tracheophyta</taxon>
        <taxon>Spermatophyta</taxon>
        <taxon>Magnoliopsida</taxon>
        <taxon>Liliopsida</taxon>
        <taxon>Poales</taxon>
        <taxon>Poaceae</taxon>
        <taxon>BOP clade</taxon>
        <taxon>Oryzoideae</taxon>
        <taxon>Oryzeae</taxon>
        <taxon>Oryzinae</taxon>
        <taxon>Oryza</taxon>
    </lineage>
</organism>
<dbReference type="Proteomes" id="UP000006038">
    <property type="component" value="Chromosome 1"/>
</dbReference>
<dbReference type="EnsemblPlants" id="OB01G28130.1">
    <property type="protein sequence ID" value="OB01G28130.1"/>
    <property type="gene ID" value="OB01G28130"/>
</dbReference>
<keyword evidence="2" id="KW-1185">Reference proteome</keyword>
<accession>J3L0Q7</accession>
<dbReference type="HOGENOM" id="CLU_998806_0_0_1"/>
<evidence type="ECO:0000313" key="1">
    <source>
        <dbReference type="EnsemblPlants" id="OB01G28130.1"/>
    </source>
</evidence>
<dbReference type="SUPFAM" id="SSF48452">
    <property type="entry name" value="TPR-like"/>
    <property type="match status" value="1"/>
</dbReference>
<sequence length="279" mass="30309">MPGSSPQPARRTFDGNVMCRATRLAESTLFASLGKGEWSMASKVMLSLSFRLLRIFVSQYRLVPCNPVDRSAPGPGAGARGRPIPGNTMLVECSQAILASALQARPLCGARLQEVRSVAQRALALVEAEGDIPAAVDVNLVLAFLATRDGQFDEALRRYKAAAQKDPADSRPYELADWLCCLVGLAKEQNAWRRSKKKLGGGTNPHDWLPVLRDQLLVAAALGHGGLTASDAHRAHISPAAWREVDGWLAAAALHLGLNRLTIRMLRAALRRLIQQWQP</sequence>
<reference evidence="1" key="1">
    <citation type="journal article" date="2013" name="Nat. Commun.">
        <title>Whole-genome sequencing of Oryza brachyantha reveals mechanisms underlying Oryza genome evolution.</title>
        <authorList>
            <person name="Chen J."/>
            <person name="Huang Q."/>
            <person name="Gao D."/>
            <person name="Wang J."/>
            <person name="Lang Y."/>
            <person name="Liu T."/>
            <person name="Li B."/>
            <person name="Bai Z."/>
            <person name="Luis Goicoechea J."/>
            <person name="Liang C."/>
            <person name="Chen C."/>
            <person name="Zhang W."/>
            <person name="Sun S."/>
            <person name="Liao Y."/>
            <person name="Zhang X."/>
            <person name="Yang L."/>
            <person name="Song C."/>
            <person name="Wang M."/>
            <person name="Shi J."/>
            <person name="Liu G."/>
            <person name="Liu J."/>
            <person name="Zhou H."/>
            <person name="Zhou W."/>
            <person name="Yu Q."/>
            <person name="An N."/>
            <person name="Chen Y."/>
            <person name="Cai Q."/>
            <person name="Wang B."/>
            <person name="Liu B."/>
            <person name="Min J."/>
            <person name="Huang Y."/>
            <person name="Wu H."/>
            <person name="Li Z."/>
            <person name="Zhang Y."/>
            <person name="Yin Y."/>
            <person name="Song W."/>
            <person name="Jiang J."/>
            <person name="Jackson S.A."/>
            <person name="Wing R.A."/>
            <person name="Wang J."/>
            <person name="Chen M."/>
        </authorList>
    </citation>
    <scope>NUCLEOTIDE SEQUENCE [LARGE SCALE GENOMIC DNA]</scope>
    <source>
        <strain evidence="1">cv. IRGC 101232</strain>
    </source>
</reference>
<evidence type="ECO:0000313" key="2">
    <source>
        <dbReference type="Proteomes" id="UP000006038"/>
    </source>
</evidence>
<protein>
    <submittedName>
        <fullName evidence="1">Uncharacterized protein</fullName>
    </submittedName>
</protein>
<dbReference type="InterPro" id="IPR011990">
    <property type="entry name" value="TPR-like_helical_dom_sf"/>
</dbReference>
<dbReference type="Gramene" id="OB01G28130.1">
    <property type="protein sequence ID" value="OB01G28130.1"/>
    <property type="gene ID" value="OB01G28130"/>
</dbReference>